<evidence type="ECO:0000313" key="14">
    <source>
        <dbReference type="Proteomes" id="UP000727407"/>
    </source>
</evidence>
<evidence type="ECO:0000256" key="3">
    <source>
        <dbReference type="ARBA" id="ARBA00022723"/>
    </source>
</evidence>
<dbReference type="Proteomes" id="UP000727407">
    <property type="component" value="Unassembled WGS sequence"/>
</dbReference>
<keyword evidence="6 9" id="KW-0482">Metalloprotease</keyword>
<dbReference type="InterPro" id="IPR000859">
    <property type="entry name" value="CUB_dom"/>
</dbReference>
<dbReference type="SUPFAM" id="SSF55486">
    <property type="entry name" value="Metalloproteases ('zincins'), catalytic domain"/>
    <property type="match status" value="1"/>
</dbReference>
<dbReference type="PANTHER" id="PTHR10942">
    <property type="entry name" value="LEISHMANOLYSIN-LIKE PEPTIDASE"/>
    <property type="match status" value="1"/>
</dbReference>
<feature type="binding site" evidence="9">
    <location>
        <position position="537"/>
    </location>
    <ligand>
        <name>Zn(2+)</name>
        <dbReference type="ChEBI" id="CHEBI:29105"/>
        <note>catalytic</note>
    </ligand>
</feature>
<dbReference type="GO" id="GO:0007155">
    <property type="term" value="P:cell adhesion"/>
    <property type="evidence" value="ECO:0007669"/>
    <property type="project" value="InterPro"/>
</dbReference>
<evidence type="ECO:0000256" key="10">
    <source>
        <dbReference type="PROSITE-ProRule" id="PRU00124"/>
    </source>
</evidence>
<feature type="binding site" evidence="9">
    <location>
        <position position="619"/>
    </location>
    <ligand>
        <name>Zn(2+)</name>
        <dbReference type="ChEBI" id="CHEBI:29105"/>
        <note>catalytic</note>
    </ligand>
</feature>
<dbReference type="Pfam" id="PF01457">
    <property type="entry name" value="Peptidase_M8"/>
    <property type="match status" value="1"/>
</dbReference>
<evidence type="ECO:0000259" key="12">
    <source>
        <dbReference type="PROSITE" id="PS01180"/>
    </source>
</evidence>
<dbReference type="PROSITE" id="PS01180">
    <property type="entry name" value="CUB"/>
    <property type="match status" value="1"/>
</dbReference>
<evidence type="ECO:0000256" key="6">
    <source>
        <dbReference type="ARBA" id="ARBA00023049"/>
    </source>
</evidence>
<dbReference type="Pfam" id="PF00057">
    <property type="entry name" value="Ldl_recept_a"/>
    <property type="match status" value="1"/>
</dbReference>
<evidence type="ECO:0000256" key="2">
    <source>
        <dbReference type="ARBA" id="ARBA00022670"/>
    </source>
</evidence>
<dbReference type="CDD" id="cd00112">
    <property type="entry name" value="LDLa"/>
    <property type="match status" value="3"/>
</dbReference>
<dbReference type="Gene3D" id="4.10.400.10">
    <property type="entry name" value="Low-density Lipoprotein Receptor"/>
    <property type="match status" value="2"/>
</dbReference>
<dbReference type="Gene3D" id="3.10.170.20">
    <property type="match status" value="1"/>
</dbReference>
<dbReference type="AlphaFoldDB" id="A0A8J4U4X3"/>
<dbReference type="InterPro" id="IPR023415">
    <property type="entry name" value="LDLR_class-A_CS"/>
</dbReference>
<comment type="caution">
    <text evidence="10">Lacks conserved residue(s) required for the propagation of feature annotation.</text>
</comment>
<dbReference type="EMBL" id="QNUK01000611">
    <property type="protein sequence ID" value="KAF5891159.1"/>
    <property type="molecule type" value="Genomic_DNA"/>
</dbReference>
<keyword evidence="13" id="KW-0675">Receptor</keyword>
<evidence type="ECO:0000256" key="9">
    <source>
        <dbReference type="PIRSR" id="PIRSR601577-2"/>
    </source>
</evidence>
<proteinExistence type="inferred from homology"/>
<feature type="binding site" evidence="9">
    <location>
        <position position="541"/>
    </location>
    <ligand>
        <name>Zn(2+)</name>
        <dbReference type="ChEBI" id="CHEBI:29105"/>
        <note>catalytic</note>
    </ligand>
</feature>
<evidence type="ECO:0000313" key="13">
    <source>
        <dbReference type="EMBL" id="KAF5891159.1"/>
    </source>
</evidence>
<keyword evidence="13" id="KW-0449">Lipoprotein</keyword>
<dbReference type="PROSITE" id="PS50068">
    <property type="entry name" value="LDLRA_2"/>
    <property type="match status" value="2"/>
</dbReference>
<comment type="cofactor">
    <cofactor evidence="9 11">
        <name>Zn(2+)</name>
        <dbReference type="ChEBI" id="CHEBI:29105"/>
    </cofactor>
    <text evidence="9 11">Binds 1 zinc ion per subunit.</text>
</comment>
<evidence type="ECO:0000256" key="1">
    <source>
        <dbReference type="ARBA" id="ARBA00005860"/>
    </source>
</evidence>
<dbReference type="InterPro" id="IPR001577">
    <property type="entry name" value="Peptidase_M8"/>
</dbReference>
<organism evidence="13 14">
    <name type="scientific">Clarias magur</name>
    <name type="common">Asian catfish</name>
    <name type="synonym">Macropteronotus magur</name>
    <dbReference type="NCBI Taxonomy" id="1594786"/>
    <lineage>
        <taxon>Eukaryota</taxon>
        <taxon>Metazoa</taxon>
        <taxon>Chordata</taxon>
        <taxon>Craniata</taxon>
        <taxon>Vertebrata</taxon>
        <taxon>Euteleostomi</taxon>
        <taxon>Actinopterygii</taxon>
        <taxon>Neopterygii</taxon>
        <taxon>Teleostei</taxon>
        <taxon>Ostariophysi</taxon>
        <taxon>Siluriformes</taxon>
        <taxon>Clariidae</taxon>
        <taxon>Clarias</taxon>
    </lineage>
</organism>
<dbReference type="Gene3D" id="2.30.34.10">
    <property type="entry name" value="Leishmanolysin domain 4"/>
    <property type="match status" value="1"/>
</dbReference>
<dbReference type="InterPro" id="IPR035914">
    <property type="entry name" value="Sperma_CUB_dom_sf"/>
</dbReference>
<evidence type="ECO:0000256" key="11">
    <source>
        <dbReference type="RuleBase" id="RU366077"/>
    </source>
</evidence>
<feature type="active site" evidence="8">
    <location>
        <position position="538"/>
    </location>
</feature>
<dbReference type="PROSITE" id="PS01209">
    <property type="entry name" value="LDLRA_1"/>
    <property type="match status" value="1"/>
</dbReference>
<evidence type="ECO:0000256" key="8">
    <source>
        <dbReference type="PIRSR" id="PIRSR601577-1"/>
    </source>
</evidence>
<feature type="disulfide bond" evidence="10">
    <location>
        <begin position="273"/>
        <end position="291"/>
    </location>
</feature>
<feature type="disulfide bond" evidence="10">
    <location>
        <begin position="248"/>
        <end position="263"/>
    </location>
</feature>
<dbReference type="Gene3D" id="2.60.120.290">
    <property type="entry name" value="Spermadhesin, CUB domain"/>
    <property type="match status" value="1"/>
</dbReference>
<dbReference type="GO" id="GO:0004222">
    <property type="term" value="F:metalloendopeptidase activity"/>
    <property type="evidence" value="ECO:0007669"/>
    <property type="project" value="UniProtKB-UniRule"/>
</dbReference>
<dbReference type="SMART" id="SM00042">
    <property type="entry name" value="CUB"/>
    <property type="match status" value="1"/>
</dbReference>
<dbReference type="PANTHER" id="PTHR10942:SF6">
    <property type="entry name" value="CILIATED LEFT-RIGHT ORGANIZER METALLOPEPTIDASE"/>
    <property type="match status" value="1"/>
</dbReference>
<keyword evidence="5 9" id="KW-0862">Zinc</keyword>
<dbReference type="PRINTS" id="PR00261">
    <property type="entry name" value="LDLRECEPTOR"/>
</dbReference>
<gene>
    <name evidence="13" type="ORF">DAT39_019131</name>
</gene>
<dbReference type="EC" id="3.4.24.-" evidence="11"/>
<protein>
    <recommendedName>
        <fullName evidence="11">Leishmanolysin-like peptidase</fullName>
        <ecNumber evidence="11">3.4.24.-</ecNumber>
    </recommendedName>
</protein>
<keyword evidence="4 11" id="KW-0378">Hydrolase</keyword>
<feature type="disulfide bond" evidence="10">
    <location>
        <begin position="285"/>
        <end position="300"/>
    </location>
</feature>
<keyword evidence="3 9" id="KW-0479">Metal-binding</keyword>
<sequence length="846" mass="93116">MSWRCNGQVECLGDGDELGSDEEDCEALPHQENEATLVPPENPSSSVVTSNVEMGRRASDLSAPAQGGPCGGNLQAFYGSFVPPVLTGSAMECVWSVDPQDSRPLKLELQQLALGSSDVLIISDQPGGGGNVILNVTSASNYKTVEVESPTGLLSLTYRVQEASDGRGFNATYRIADYCLPGEGLCKGSDGGCYMSKQHCDGHWDCAETGLDEDGCGGCPAGYFPCGTLALQRTPHSRPACYSIKERCNYQLNCADGSDERECKVCQPGTFHCDSDRCVFESWRCDGQVDCKDGTDELNCTITLPRKVITAATVGSLVCGLLLVIAMGCTCKLYSLRTREHSLFAPITRQEAEFIQQQAPPSYGQLIAQGIIPPVEDFPTENPNEPTSLSLRGLLQILRQDNISSPRRRRRPRIVRRAIRRLRRCGRANENYRTESCLGVTIPDDHLRGCAVYPHPDRPDLKVIKEDGAGLPDADVVLYVTAQSTDKCRADSSVLAYSAHCQSDPEGRPLAGIMVICREPLSSEGFSHEQMVQTVIHEMLHVLGFSKELFSKWTDHSLSSQRGINYFHGQMIYSDQFGQMRLYSPNVNKALHIHLNTSHTDLGAPLENQDADSRGFSSHWEARVMQGSIMTAMLPEPALVQIDAITLSALQDTGWYAVNHSHGQNLLWGENEGAFFGSVSTCTRASSFFCTGSEFGCHYLHLHKGVCQSDQYLEGCRIYKPLANGSECWKEENETGSGPEVWSGEIFHSDSRCFLSNIIKEDRSALNASLSGRCYRHRCTGRNKYQIKVRGSDWLNCPPGRSIKVFGYRGAVFCPDKRLCHYQDITPPTSLRKPLPTILNFTTSLS</sequence>
<dbReference type="SUPFAM" id="SSF57424">
    <property type="entry name" value="LDL receptor-like module"/>
    <property type="match status" value="1"/>
</dbReference>
<evidence type="ECO:0000256" key="7">
    <source>
        <dbReference type="ARBA" id="ARBA00023157"/>
    </source>
</evidence>
<dbReference type="OrthoDB" id="527990at2759"/>
<reference evidence="13" key="1">
    <citation type="submission" date="2020-07" db="EMBL/GenBank/DDBJ databases">
        <title>Clarias magur genome sequencing, assembly and annotation.</title>
        <authorList>
            <person name="Kushwaha B."/>
            <person name="Kumar R."/>
            <person name="Das P."/>
            <person name="Joshi C.G."/>
            <person name="Kumar D."/>
            <person name="Nagpure N.S."/>
            <person name="Pandey M."/>
            <person name="Agarwal S."/>
            <person name="Srivastava S."/>
            <person name="Singh M."/>
            <person name="Sahoo L."/>
            <person name="Jayasankar P."/>
            <person name="Meher P.K."/>
            <person name="Koringa P.G."/>
            <person name="Iquebal M.A."/>
            <person name="Das S.P."/>
            <person name="Bit A."/>
            <person name="Patnaik S."/>
            <person name="Patel N."/>
            <person name="Shah T.M."/>
            <person name="Hinsu A."/>
            <person name="Jena J.K."/>
        </authorList>
    </citation>
    <scope>NUCLEOTIDE SEQUENCE</scope>
    <source>
        <strain evidence="13">CIFAMagur01</strain>
        <tissue evidence="13">Testis</tissue>
    </source>
</reference>
<dbReference type="Gene3D" id="3.90.132.10">
    <property type="entry name" value="Leishmanolysin , domain 2"/>
    <property type="match status" value="1"/>
</dbReference>
<keyword evidence="2 11" id="KW-0645">Protease</keyword>
<comment type="similarity">
    <text evidence="1 11">Belongs to the peptidase M8 family.</text>
</comment>
<comment type="caution">
    <text evidence="13">The sequence shown here is derived from an EMBL/GenBank/DDBJ whole genome shotgun (WGS) entry which is preliminary data.</text>
</comment>
<feature type="disulfide bond" evidence="10">
    <location>
        <begin position="266"/>
        <end position="278"/>
    </location>
</feature>
<dbReference type="GO" id="GO:0006508">
    <property type="term" value="P:proteolysis"/>
    <property type="evidence" value="ECO:0007669"/>
    <property type="project" value="UniProtKB-KW"/>
</dbReference>
<accession>A0A8J4U4X3</accession>
<dbReference type="GO" id="GO:0005737">
    <property type="term" value="C:cytoplasm"/>
    <property type="evidence" value="ECO:0007669"/>
    <property type="project" value="TreeGrafter"/>
</dbReference>
<name>A0A8J4U4X3_CLAMG</name>
<dbReference type="SUPFAM" id="SSF49854">
    <property type="entry name" value="Spermadhesin, CUB domain"/>
    <property type="match status" value="1"/>
</dbReference>
<feature type="non-terminal residue" evidence="13">
    <location>
        <position position="1"/>
    </location>
</feature>
<dbReference type="SMART" id="SM00192">
    <property type="entry name" value="LDLa"/>
    <property type="match status" value="3"/>
</dbReference>
<dbReference type="InterPro" id="IPR036055">
    <property type="entry name" value="LDL_receptor-like_sf"/>
</dbReference>
<dbReference type="InterPro" id="IPR002172">
    <property type="entry name" value="LDrepeatLR_classA_rpt"/>
</dbReference>
<feature type="domain" description="CUB" evidence="12">
    <location>
        <begin position="70"/>
        <end position="176"/>
    </location>
</feature>
<evidence type="ECO:0000256" key="5">
    <source>
        <dbReference type="ARBA" id="ARBA00022833"/>
    </source>
</evidence>
<keyword evidence="14" id="KW-1185">Reference proteome</keyword>
<evidence type="ECO:0000256" key="4">
    <source>
        <dbReference type="ARBA" id="ARBA00022801"/>
    </source>
</evidence>
<dbReference type="GO" id="GO:0016020">
    <property type="term" value="C:membrane"/>
    <property type="evidence" value="ECO:0007669"/>
    <property type="project" value="InterPro"/>
</dbReference>
<keyword evidence="7 10" id="KW-1015">Disulfide bond</keyword>
<dbReference type="GO" id="GO:0046872">
    <property type="term" value="F:metal ion binding"/>
    <property type="evidence" value="ECO:0007669"/>
    <property type="project" value="UniProtKB-KW"/>
</dbReference>